<proteinExistence type="predicted"/>
<comment type="caution">
    <text evidence="1">The sequence shown here is derived from an EMBL/GenBank/DDBJ whole genome shotgun (WGS) entry which is preliminary data.</text>
</comment>
<evidence type="ECO:0000313" key="1">
    <source>
        <dbReference type="EMBL" id="OGG91824.1"/>
    </source>
</evidence>
<evidence type="ECO:0000313" key="2">
    <source>
        <dbReference type="Proteomes" id="UP000178601"/>
    </source>
</evidence>
<protein>
    <recommendedName>
        <fullName evidence="3">Ribbon-helix-helix protein CopG domain-containing protein</fullName>
    </recommendedName>
</protein>
<dbReference type="Proteomes" id="UP000178601">
    <property type="component" value="Unassembled WGS sequence"/>
</dbReference>
<evidence type="ECO:0008006" key="3">
    <source>
        <dbReference type="Google" id="ProtNLM"/>
    </source>
</evidence>
<sequence>MSKTVVTTIRLETELLKQTRKLAKNLDVSVSFLLRSMIEAFVRGDICIEKMKVKVTRTFAIQGKRGELVFYP</sequence>
<organism evidence="1 2">
    <name type="scientific">Candidatus Kaiserbacteria bacterium RIFCSPLOWO2_12_FULL_53_8</name>
    <dbReference type="NCBI Taxonomy" id="1798529"/>
    <lineage>
        <taxon>Bacteria</taxon>
        <taxon>Candidatus Kaiseribacteriota</taxon>
    </lineage>
</organism>
<dbReference type="EMBL" id="MFMQ01000037">
    <property type="protein sequence ID" value="OGG91824.1"/>
    <property type="molecule type" value="Genomic_DNA"/>
</dbReference>
<dbReference type="AlphaFoldDB" id="A0A1F6G146"/>
<reference evidence="1 2" key="1">
    <citation type="journal article" date="2016" name="Nat. Commun.">
        <title>Thousands of microbial genomes shed light on interconnected biogeochemical processes in an aquifer system.</title>
        <authorList>
            <person name="Anantharaman K."/>
            <person name="Brown C.T."/>
            <person name="Hug L.A."/>
            <person name="Sharon I."/>
            <person name="Castelle C.J."/>
            <person name="Probst A.J."/>
            <person name="Thomas B.C."/>
            <person name="Singh A."/>
            <person name="Wilkins M.J."/>
            <person name="Karaoz U."/>
            <person name="Brodie E.L."/>
            <person name="Williams K.H."/>
            <person name="Hubbard S.S."/>
            <person name="Banfield J.F."/>
        </authorList>
    </citation>
    <scope>NUCLEOTIDE SEQUENCE [LARGE SCALE GENOMIC DNA]</scope>
</reference>
<accession>A0A1F6G146</accession>
<name>A0A1F6G146_9BACT</name>
<gene>
    <name evidence="1" type="ORF">A3H16_01685</name>
</gene>